<keyword evidence="9" id="KW-0967">Endosome</keyword>
<comment type="function">
    <text evidence="15">Components of the endosome-vacuole trafficking pathway that regulates nutrient transport. May be involved in processes which determine whether plasma membrane proteins are degraded or routed to the plasma membrane.</text>
</comment>
<dbReference type="CDD" id="cd07735">
    <property type="entry name" value="class_II_PDE_MBL-fold"/>
    <property type="match status" value="1"/>
</dbReference>
<name>A0A0G2GX03_PHACM</name>
<keyword evidence="7" id="KW-0926">Vacuole</keyword>
<evidence type="ECO:0000256" key="12">
    <source>
        <dbReference type="ARBA" id="ARBA00022989"/>
    </source>
</evidence>
<evidence type="ECO:0000256" key="14">
    <source>
        <dbReference type="ARBA" id="ARBA00023180"/>
    </source>
</evidence>
<reference evidence="18 19" key="1">
    <citation type="submission" date="2015-05" db="EMBL/GenBank/DDBJ databases">
        <title>Distinctive expansion of gene families associated with plant cell wall degradation and secondary metabolism in the genomes of grapevine trunk pathogens.</title>
        <authorList>
            <person name="Lawrence D.P."/>
            <person name="Travadon R."/>
            <person name="Rolshausen P.E."/>
            <person name="Baumgartner K."/>
        </authorList>
    </citation>
    <scope>NUCLEOTIDE SEQUENCE [LARGE SCALE GENOMIC DNA]</scope>
    <source>
        <strain evidence="18">UCRPC4</strain>
    </source>
</reference>
<evidence type="ECO:0000256" key="7">
    <source>
        <dbReference type="ARBA" id="ARBA00022554"/>
    </source>
</evidence>
<dbReference type="AlphaFoldDB" id="A0A0G2GX03"/>
<proteinExistence type="inferred from homology"/>
<dbReference type="GO" id="GO:0006198">
    <property type="term" value="P:cAMP catabolic process"/>
    <property type="evidence" value="ECO:0007669"/>
    <property type="project" value="InterPro"/>
</dbReference>
<feature type="domain" description="B30.2/SPRY" evidence="17">
    <location>
        <begin position="8"/>
        <end position="204"/>
    </location>
</feature>
<dbReference type="GO" id="GO:0047555">
    <property type="term" value="F:3',5'-cyclic-GMP phosphodiesterase activity"/>
    <property type="evidence" value="ECO:0007669"/>
    <property type="project" value="TreeGrafter"/>
</dbReference>
<evidence type="ECO:0000256" key="13">
    <source>
        <dbReference type="ARBA" id="ARBA00023136"/>
    </source>
</evidence>
<dbReference type="InterPro" id="IPR000396">
    <property type="entry name" value="Pdiesterase2"/>
</dbReference>
<comment type="similarity">
    <text evidence="3">Belongs to the SSH4 family.</text>
</comment>
<dbReference type="InterPro" id="IPR003877">
    <property type="entry name" value="SPRY_dom"/>
</dbReference>
<dbReference type="GO" id="GO:0010008">
    <property type="term" value="C:endosome membrane"/>
    <property type="evidence" value="ECO:0007669"/>
    <property type="project" value="UniProtKB-SubCell"/>
</dbReference>
<keyword evidence="13" id="KW-0472">Membrane</keyword>
<evidence type="ECO:0000313" key="19">
    <source>
        <dbReference type="Proteomes" id="UP000053317"/>
    </source>
</evidence>
<dbReference type="SUPFAM" id="SSF49899">
    <property type="entry name" value="Concanavalin A-like lectins/glucanases"/>
    <property type="match status" value="1"/>
</dbReference>
<evidence type="ECO:0000256" key="1">
    <source>
        <dbReference type="ARBA" id="ARBA00004576"/>
    </source>
</evidence>
<dbReference type="FunFam" id="2.60.120.920:FF:000065">
    <property type="entry name" value="Ear1p"/>
    <property type="match status" value="1"/>
</dbReference>
<organism evidence="18 19">
    <name type="scientific">Phaeomoniella chlamydospora</name>
    <name type="common">Phaeoacremonium chlamydosporum</name>
    <dbReference type="NCBI Taxonomy" id="158046"/>
    <lineage>
        <taxon>Eukaryota</taxon>
        <taxon>Fungi</taxon>
        <taxon>Dikarya</taxon>
        <taxon>Ascomycota</taxon>
        <taxon>Pezizomycotina</taxon>
        <taxon>Eurotiomycetes</taxon>
        <taxon>Chaetothyriomycetidae</taxon>
        <taxon>Phaeomoniellales</taxon>
        <taxon>Phaeomoniellaceae</taxon>
        <taxon>Phaeomoniella</taxon>
    </lineage>
</organism>
<keyword evidence="19" id="KW-1185">Reference proteome</keyword>
<dbReference type="GO" id="GO:1902660">
    <property type="term" value="P:negative regulation of glucose mediated signaling pathway"/>
    <property type="evidence" value="ECO:0007669"/>
    <property type="project" value="TreeGrafter"/>
</dbReference>
<evidence type="ECO:0000256" key="15">
    <source>
        <dbReference type="ARBA" id="ARBA00025244"/>
    </source>
</evidence>
<evidence type="ECO:0000256" key="6">
    <source>
        <dbReference type="ARBA" id="ARBA00022448"/>
    </source>
</evidence>
<dbReference type="Proteomes" id="UP000053317">
    <property type="component" value="Unassembled WGS sequence"/>
</dbReference>
<dbReference type="InterPro" id="IPR035780">
    <property type="entry name" value="SPRY_Ssh4-like"/>
</dbReference>
<evidence type="ECO:0000256" key="5">
    <source>
        <dbReference type="ARBA" id="ARBA00017626"/>
    </source>
</evidence>
<dbReference type="PANTHER" id="PTHR28283">
    <property type="entry name" value="3',5'-CYCLIC-NUCLEOTIDE PHOSPHODIESTERASE 1"/>
    <property type="match status" value="1"/>
</dbReference>
<dbReference type="PRINTS" id="PR00388">
    <property type="entry name" value="PDIESTERASE2"/>
</dbReference>
<gene>
    <name evidence="18" type="ORF">UCRPC4_g00967</name>
</gene>
<comment type="caution">
    <text evidence="18">The sequence shown here is derived from an EMBL/GenBank/DDBJ whole genome shotgun (WGS) entry which is preliminary data.</text>
</comment>
<keyword evidence="14" id="KW-0325">Glycoprotein</keyword>
<keyword evidence="12" id="KW-1133">Transmembrane helix</keyword>
<evidence type="ECO:0000256" key="16">
    <source>
        <dbReference type="SAM" id="MobiDB-lite"/>
    </source>
</evidence>
<dbReference type="InterPro" id="IPR043136">
    <property type="entry name" value="B30.2/SPRY_sf"/>
</dbReference>
<dbReference type="GO" id="GO:0015031">
    <property type="term" value="P:protein transport"/>
    <property type="evidence" value="ECO:0007669"/>
    <property type="project" value="UniProtKB-KW"/>
</dbReference>
<reference evidence="18 19" key="2">
    <citation type="submission" date="2015-05" db="EMBL/GenBank/DDBJ databases">
        <authorList>
            <person name="Morales-Cruz A."/>
            <person name="Amrine K.C."/>
            <person name="Cantu D."/>
        </authorList>
    </citation>
    <scope>NUCLEOTIDE SEQUENCE [LARGE SCALE GENOMIC DNA]</scope>
    <source>
        <strain evidence="18">UCRPC4</strain>
    </source>
</reference>
<dbReference type="EMBL" id="LCWF01000022">
    <property type="protein sequence ID" value="KKY27733.1"/>
    <property type="molecule type" value="Genomic_DNA"/>
</dbReference>
<dbReference type="PROSITE" id="PS50188">
    <property type="entry name" value="B302_SPRY"/>
    <property type="match status" value="1"/>
</dbReference>
<dbReference type="OrthoDB" id="258495at2759"/>
<dbReference type="GO" id="GO:0004115">
    <property type="term" value="F:3',5'-cyclic-AMP phosphodiesterase activity"/>
    <property type="evidence" value="ECO:0007669"/>
    <property type="project" value="InterPro"/>
</dbReference>
<keyword evidence="11" id="KW-0735">Signal-anchor</keyword>
<dbReference type="GO" id="GO:0005774">
    <property type="term" value="C:vacuolar membrane"/>
    <property type="evidence" value="ECO:0007669"/>
    <property type="project" value="UniProtKB-SubCell"/>
</dbReference>
<dbReference type="InterPro" id="IPR013320">
    <property type="entry name" value="ConA-like_dom_sf"/>
</dbReference>
<evidence type="ECO:0000256" key="2">
    <source>
        <dbReference type="ARBA" id="ARBA00004639"/>
    </source>
</evidence>
<accession>A0A0G2GX03</accession>
<evidence type="ECO:0000256" key="10">
    <source>
        <dbReference type="ARBA" id="ARBA00022927"/>
    </source>
</evidence>
<dbReference type="PANTHER" id="PTHR28283:SF1">
    <property type="entry name" value="3',5'-CYCLIC-NUCLEOTIDE PHOSPHODIESTERASE 1"/>
    <property type="match status" value="1"/>
</dbReference>
<evidence type="ECO:0000256" key="11">
    <source>
        <dbReference type="ARBA" id="ARBA00022968"/>
    </source>
</evidence>
<dbReference type="InterPro" id="IPR001870">
    <property type="entry name" value="B30.2/SPRY"/>
</dbReference>
<keyword evidence="8" id="KW-0812">Transmembrane</keyword>
<evidence type="ECO:0000313" key="18">
    <source>
        <dbReference type="EMBL" id="KKY27733.1"/>
    </source>
</evidence>
<protein>
    <recommendedName>
        <fullName evidence="5">Protein SSH4</fullName>
    </recommendedName>
    <alternativeName>
        <fullName evidence="4">Protein ssh4</fullName>
    </alternativeName>
</protein>
<keyword evidence="10" id="KW-0653">Protein transport</keyword>
<evidence type="ECO:0000259" key="17">
    <source>
        <dbReference type="PROSITE" id="PS50188"/>
    </source>
</evidence>
<feature type="region of interest" description="Disordered" evidence="16">
    <location>
        <begin position="553"/>
        <end position="609"/>
    </location>
</feature>
<sequence length="691" mass="75778">MDDLQKAEYLRAKAFIQVNPPESAQTDISLSQFLAIQEKGVSAWEFEPELEIANCFVEARTEIEFFDSECSVQSNLPVPKQNDVYYWEAKIYDKPETSLISIGMTTKPYPLFRLPGFHRTSAAYVSSGHRRHNQPFNPVPYGPEYVQGDVIGVGYRPRTGTIFFTRNGKKLEDVAHGLKSQNFFPTVGANGPCTVHVNFGQMGFVFIEANVKKWGLAPMTGSLAPPPPAQRADLEKTVLQVYYETIPPKGHEIILDHGPFAGLKLPYFSARANALHIFRELVHSFLITHPHLDHLAALGINTPALEYGREAKAVVALPKVIDAIKAHIFNDLIWPNLSDENEGVGFITYRRLIEGGNSRLGSGEGRGYVSVCNGILTKCWTISHGKCKRRGSISHQHSSSFGIPGDNYTFPPRTSEDQAYYTPGSGVLFDAGQGRPSLPGTPGQAGFASGSDPNFAPVDSSAFFLRNETDGSEIIVFGDVEPDTISVHPRNYLVWEDAAQKFAIGSLKAVFIECSYADSVRDSDLYGHLCPRHLIAELHSLATKVMALKGRTASETAENLQEPPSPSAKKRKRTADLGSERPSSPKIVAAGRRSKSRSRQKSLGRQGAFAVPASPKSFFDQVEVDIDGTGSTEKLPFPLAGLQVHIIHVKDTLTDGPQPKDIILGQLKEQGEAIGLGCDFNVTKCGQEIWL</sequence>
<evidence type="ECO:0000256" key="3">
    <source>
        <dbReference type="ARBA" id="ARBA00006990"/>
    </source>
</evidence>
<comment type="subcellular location">
    <subcellularLocation>
        <location evidence="2">Endosome membrane</location>
        <topology evidence="2">Single-pass type II membrane protein</topology>
    </subcellularLocation>
    <subcellularLocation>
        <location evidence="1">Vacuole membrane</location>
        <topology evidence="1">Single-pass type II membrane protein</topology>
    </subcellularLocation>
</comment>
<dbReference type="SMART" id="SM00449">
    <property type="entry name" value="SPRY"/>
    <property type="match status" value="1"/>
</dbReference>
<evidence type="ECO:0000256" key="8">
    <source>
        <dbReference type="ARBA" id="ARBA00022692"/>
    </source>
</evidence>
<keyword evidence="6" id="KW-0813">Transport</keyword>
<feature type="compositionally biased region" description="Basic residues" evidence="16">
    <location>
        <begin position="592"/>
        <end position="602"/>
    </location>
</feature>
<evidence type="ECO:0000256" key="4">
    <source>
        <dbReference type="ARBA" id="ARBA00016528"/>
    </source>
</evidence>
<evidence type="ECO:0000256" key="9">
    <source>
        <dbReference type="ARBA" id="ARBA00022753"/>
    </source>
</evidence>
<dbReference type="Gene3D" id="2.60.120.920">
    <property type="match status" value="1"/>
</dbReference>
<dbReference type="Pfam" id="PF02112">
    <property type="entry name" value="PDEase_II"/>
    <property type="match status" value="2"/>
</dbReference>
<dbReference type="CDD" id="cd12910">
    <property type="entry name" value="SPRY_SSH4_like"/>
    <property type="match status" value="1"/>
</dbReference>
<dbReference type="Pfam" id="PF00622">
    <property type="entry name" value="SPRY"/>
    <property type="match status" value="1"/>
</dbReference>